<dbReference type="EMBL" id="QSVF01000013">
    <property type="protein sequence ID" value="RGO09811.1"/>
    <property type="molecule type" value="Genomic_DNA"/>
</dbReference>
<dbReference type="RefSeq" id="WP_117604921.1">
    <property type="nucleotide sequence ID" value="NZ_QSVF01000013.1"/>
</dbReference>
<keyword evidence="1" id="KW-1133">Transmembrane helix</keyword>
<proteinExistence type="predicted"/>
<keyword evidence="1" id="KW-0472">Membrane</keyword>
<evidence type="ECO:0000256" key="1">
    <source>
        <dbReference type="SAM" id="Phobius"/>
    </source>
</evidence>
<comment type="caution">
    <text evidence="2">The sequence shown here is derived from an EMBL/GenBank/DDBJ whole genome shotgun (WGS) entry which is preliminary data.</text>
</comment>
<gene>
    <name evidence="2" type="ORF">DXB31_06415</name>
</gene>
<evidence type="ECO:0000313" key="2">
    <source>
        <dbReference type="EMBL" id="RGO09811.1"/>
    </source>
</evidence>
<feature type="non-terminal residue" evidence="2">
    <location>
        <position position="1"/>
    </location>
</feature>
<feature type="transmembrane region" description="Helical" evidence="1">
    <location>
        <begin position="6"/>
        <end position="25"/>
    </location>
</feature>
<protein>
    <submittedName>
        <fullName evidence="2">LPXTG cell wall anchor domain-containing protein</fullName>
    </submittedName>
</protein>
<dbReference type="AlphaFoldDB" id="A0A3E5FRG4"/>
<reference evidence="2 3" key="1">
    <citation type="submission" date="2018-08" db="EMBL/GenBank/DDBJ databases">
        <title>A genome reference for cultivated species of the human gut microbiota.</title>
        <authorList>
            <person name="Zou Y."/>
            <person name="Xue W."/>
            <person name="Luo G."/>
        </authorList>
    </citation>
    <scope>NUCLEOTIDE SEQUENCE [LARGE SCALE GENOMIC DNA]</scope>
    <source>
        <strain evidence="2 3">OM02-6</strain>
    </source>
</reference>
<organism evidence="2 3">
    <name type="scientific">Thomasclavelia spiroformis</name>
    <dbReference type="NCBI Taxonomy" id="29348"/>
    <lineage>
        <taxon>Bacteria</taxon>
        <taxon>Bacillati</taxon>
        <taxon>Bacillota</taxon>
        <taxon>Erysipelotrichia</taxon>
        <taxon>Erysipelotrichales</taxon>
        <taxon>Coprobacillaceae</taxon>
        <taxon>Thomasclavelia</taxon>
    </lineage>
</organism>
<sequence length="30" mass="3100">KTGDDALVGTLAGLALLSVAGYVVLRRKQN</sequence>
<name>A0A3E5FRG4_9FIRM</name>
<dbReference type="NCBIfam" id="TIGR01167">
    <property type="entry name" value="LPXTG_anchor"/>
    <property type="match status" value="1"/>
</dbReference>
<dbReference type="Proteomes" id="UP000261087">
    <property type="component" value="Unassembled WGS sequence"/>
</dbReference>
<evidence type="ECO:0000313" key="3">
    <source>
        <dbReference type="Proteomes" id="UP000261087"/>
    </source>
</evidence>
<keyword evidence="1" id="KW-0812">Transmembrane</keyword>
<accession>A0A3E5FRG4</accession>